<dbReference type="GO" id="GO:1990811">
    <property type="term" value="C:MWP complex"/>
    <property type="evidence" value="ECO:0007669"/>
    <property type="project" value="TreeGrafter"/>
</dbReference>
<dbReference type="InParanoid" id="A0A1Y2GVV6"/>
<dbReference type="STRING" id="64571.A0A1Y2GVV6"/>
<dbReference type="SMART" id="SM00320">
    <property type="entry name" value="WD40"/>
    <property type="match status" value="3"/>
</dbReference>
<gene>
    <name evidence="2" type="ORF">BCR41DRAFT_368467</name>
</gene>
<dbReference type="Pfam" id="PF00400">
    <property type="entry name" value="WD40"/>
    <property type="match status" value="1"/>
</dbReference>
<comment type="caution">
    <text evidence="2">The sequence shown here is derived from an EMBL/GenBank/DDBJ whole genome shotgun (WGS) entry which is preliminary data.</text>
</comment>
<dbReference type="Proteomes" id="UP000193648">
    <property type="component" value="Unassembled WGS sequence"/>
</dbReference>
<dbReference type="InterPro" id="IPR052778">
    <property type="entry name" value="Centrosome-WD_assoc"/>
</dbReference>
<organism evidence="2 3">
    <name type="scientific">Lobosporangium transversale</name>
    <dbReference type="NCBI Taxonomy" id="64571"/>
    <lineage>
        <taxon>Eukaryota</taxon>
        <taxon>Fungi</taxon>
        <taxon>Fungi incertae sedis</taxon>
        <taxon>Mucoromycota</taxon>
        <taxon>Mortierellomycotina</taxon>
        <taxon>Mortierellomycetes</taxon>
        <taxon>Mortierellales</taxon>
        <taxon>Mortierellaceae</taxon>
        <taxon>Lobosporangium</taxon>
    </lineage>
</organism>
<evidence type="ECO:0000256" key="1">
    <source>
        <dbReference type="SAM" id="MobiDB-lite"/>
    </source>
</evidence>
<proteinExistence type="predicted"/>
<dbReference type="PANTHER" id="PTHR16220">
    <property type="entry name" value="WD REPEAT PROTEIN 8-RELATED"/>
    <property type="match status" value="1"/>
</dbReference>
<keyword evidence="3" id="KW-1185">Reference proteome</keyword>
<reference evidence="2 3" key="1">
    <citation type="submission" date="2016-07" db="EMBL/GenBank/DDBJ databases">
        <title>Pervasive Adenine N6-methylation of Active Genes in Fungi.</title>
        <authorList>
            <consortium name="DOE Joint Genome Institute"/>
            <person name="Mondo S.J."/>
            <person name="Dannebaum R.O."/>
            <person name="Kuo R.C."/>
            <person name="Labutti K."/>
            <person name="Haridas S."/>
            <person name="Kuo A."/>
            <person name="Salamov A."/>
            <person name="Ahrendt S.R."/>
            <person name="Lipzen A."/>
            <person name="Sullivan W."/>
            <person name="Andreopoulos W.B."/>
            <person name="Clum A."/>
            <person name="Lindquist E."/>
            <person name="Daum C."/>
            <person name="Ramamoorthy G.K."/>
            <person name="Gryganskyi A."/>
            <person name="Culley D."/>
            <person name="Magnuson J.K."/>
            <person name="James T.Y."/>
            <person name="O'Malley M.A."/>
            <person name="Stajich J.E."/>
            <person name="Spatafora J.W."/>
            <person name="Visel A."/>
            <person name="Grigoriev I.V."/>
        </authorList>
    </citation>
    <scope>NUCLEOTIDE SEQUENCE [LARGE SCALE GENOMIC DNA]</scope>
    <source>
        <strain evidence="2 3">NRRL 3116</strain>
    </source>
</reference>
<accession>A0A1Y2GVV6</accession>
<dbReference type="GeneID" id="33568227"/>
<feature type="region of interest" description="Disordered" evidence="1">
    <location>
        <begin position="75"/>
        <end position="97"/>
    </location>
</feature>
<dbReference type="PANTHER" id="PTHR16220:SF0">
    <property type="entry name" value="WD REPEAT-CONTAINING PROTEIN WRAP73"/>
    <property type="match status" value="1"/>
</dbReference>
<sequence length="586" mass="64234">MRSIEIRLFRDSLPTISEIGWSPDSTMLLAACPATGTVLVYSVEDEDFKATITVPGINPESGSGFSDVYYSNTSHSNSNNSSGVKNGKGNNATSRKNSEAINNKQIQALKAMGYTPPGAEFLRGARFSADSRHILIWEEHLLRVSIWSLDGTTSFPSSHLSNIEASTVPSLGPLPPIQQQQQQLQKQQYPAQQSVVLSIPYPKAMTKSAITSFSVPPYSTFGTTATTSAAGSGSQFVYSVRGDLQYVAIVERNGRECRDYVSIYATENYWTRPPIHTFVVGGSSGSDGGGTQGGIKDVDGIVWSPDGRYLAVWENPILDFKVAVYSMDGRCVGLYALQDSSNNVMGPGVSNTTGGGGMGVKSVCWHPGSKFLALGGYDQKIRFLNYLTWKSVLEFQHTAHIKYGHGTVLWRESESTITVAESVRIQGGVEYTIAEQPTWVPTVRIDTQKPNAKIGVGWCDFNSDGTLLASRNDNMPNVLWIWSMRELKPIVIIQQQSPIRVCRWDPTYPFRIVWCCVGSGYVYSWRNPSAELVGGGIVEAIEVPVENFEVSSLKWCPEGKGLLLLDKDMFCLAFPIEGDDDGQYDP</sequence>
<dbReference type="Gene3D" id="2.130.10.10">
    <property type="entry name" value="YVTN repeat-like/Quinoprotein amine dehydrogenase"/>
    <property type="match status" value="1"/>
</dbReference>
<dbReference type="RefSeq" id="XP_021884162.1">
    <property type="nucleotide sequence ID" value="XM_022026384.1"/>
</dbReference>
<evidence type="ECO:0000313" key="2">
    <source>
        <dbReference type="EMBL" id="ORZ26397.1"/>
    </source>
</evidence>
<dbReference type="InterPro" id="IPR011045">
    <property type="entry name" value="N2O_reductase_N"/>
</dbReference>
<feature type="compositionally biased region" description="Low complexity" evidence="1">
    <location>
        <begin position="75"/>
        <end position="91"/>
    </location>
</feature>
<evidence type="ECO:0008006" key="4">
    <source>
        <dbReference type="Google" id="ProtNLM"/>
    </source>
</evidence>
<dbReference type="SUPFAM" id="SSF69322">
    <property type="entry name" value="Tricorn protease domain 2"/>
    <property type="match status" value="1"/>
</dbReference>
<dbReference type="AlphaFoldDB" id="A0A1Y2GVV6"/>
<name>A0A1Y2GVV6_9FUNG</name>
<dbReference type="InterPro" id="IPR001680">
    <property type="entry name" value="WD40_rpt"/>
</dbReference>
<dbReference type="OrthoDB" id="308690at2759"/>
<dbReference type="GO" id="GO:0005815">
    <property type="term" value="C:microtubule organizing center"/>
    <property type="evidence" value="ECO:0007669"/>
    <property type="project" value="TreeGrafter"/>
</dbReference>
<dbReference type="EMBL" id="MCFF01000007">
    <property type="protein sequence ID" value="ORZ26397.1"/>
    <property type="molecule type" value="Genomic_DNA"/>
</dbReference>
<protein>
    <recommendedName>
        <fullName evidence="4">WD40-repeat-containing domain protein</fullName>
    </recommendedName>
</protein>
<dbReference type="SUPFAM" id="SSF50974">
    <property type="entry name" value="Nitrous oxide reductase, N-terminal domain"/>
    <property type="match status" value="1"/>
</dbReference>
<evidence type="ECO:0000313" key="3">
    <source>
        <dbReference type="Proteomes" id="UP000193648"/>
    </source>
</evidence>
<dbReference type="GO" id="GO:1990810">
    <property type="term" value="P:microtubule anchoring at mitotic spindle pole body"/>
    <property type="evidence" value="ECO:0007669"/>
    <property type="project" value="TreeGrafter"/>
</dbReference>
<dbReference type="InterPro" id="IPR015943">
    <property type="entry name" value="WD40/YVTN_repeat-like_dom_sf"/>
</dbReference>